<proteinExistence type="inferred from homology"/>
<feature type="compositionally biased region" description="Basic residues" evidence="3">
    <location>
        <begin position="264"/>
        <end position="279"/>
    </location>
</feature>
<dbReference type="EMBL" id="GFXV01001443">
    <property type="protein sequence ID" value="MBW13248.1"/>
    <property type="molecule type" value="Transcribed_RNA"/>
</dbReference>
<evidence type="ECO:0000259" key="4">
    <source>
        <dbReference type="PROSITE" id="PS50800"/>
    </source>
</evidence>
<keyword evidence="1" id="KW-0597">Phosphoprotein</keyword>
<gene>
    <name evidence="5" type="primary">Sarnp_0</name>
</gene>
<feature type="domain" description="SAP" evidence="4">
    <location>
        <begin position="15"/>
        <end position="49"/>
    </location>
</feature>
<sequence length="279" mass="31617">MSDTSNVNLNRLEELGKMKVNDLKKELKARGLSTVGNKQELIDRMVNHSESSVLDIEDTVLDEHDILDEDDALEDDLGYSDIDESKVLGDIAEKEENSVGNGSIHEEKEVKQVIQPKKVTLKRTSVTVLNGDGIKPQEEEKKIEDNEESDIKDRVIKLDEVEAMSQIERIQMRAKKFGGEVSEDKKLARLIKFGAVTDQKPVANADNDKLKMRAERFGETVSKTLHDSEKEDKLKARELRFGSIDKTVLTAIKKRTNGDVGKQKNFRGGKRSFPYKKRY</sequence>
<dbReference type="Pfam" id="PF02037">
    <property type="entry name" value="SAP"/>
    <property type="match status" value="1"/>
</dbReference>
<dbReference type="SUPFAM" id="SSF68906">
    <property type="entry name" value="SAP domain"/>
    <property type="match status" value="1"/>
</dbReference>
<accession>A0A2H8TIY8</accession>
<dbReference type="PANTHER" id="PTHR46551:SF1">
    <property type="entry name" value="SAP DOMAIN-CONTAINING RIBONUCLEOPROTEIN"/>
    <property type="match status" value="1"/>
</dbReference>
<evidence type="ECO:0000256" key="1">
    <source>
        <dbReference type="ARBA" id="ARBA00022553"/>
    </source>
</evidence>
<feature type="region of interest" description="Disordered" evidence="3">
    <location>
        <begin position="259"/>
        <end position="279"/>
    </location>
</feature>
<name>A0A2H8TIY8_9HEMI</name>
<comment type="similarity">
    <text evidence="2">Belongs to the SAP domain-containing ribonucleoprotein family.</text>
</comment>
<dbReference type="OrthoDB" id="5837849at2759"/>
<dbReference type="SMART" id="SM00513">
    <property type="entry name" value="SAP"/>
    <property type="match status" value="1"/>
</dbReference>
<reference evidence="5" key="1">
    <citation type="submission" date="2017-10" db="EMBL/GenBank/DDBJ databases">
        <title>Transcriptome Assembly of Sugarcane Aphid Adults.</title>
        <authorList>
            <person name="Scully E.D."/>
            <person name="Palmer N.A."/>
            <person name="Geib S.M."/>
            <person name="Sarath G."/>
            <person name="Sattler S.E."/>
        </authorList>
    </citation>
    <scope>NUCLEOTIDE SEQUENCE</scope>
    <source>
        <tissue evidence="5">Whole body</tissue>
    </source>
</reference>
<dbReference type="Gene3D" id="1.10.720.30">
    <property type="entry name" value="SAP domain"/>
    <property type="match status" value="1"/>
</dbReference>
<keyword evidence="5" id="KW-0687">Ribonucleoprotein</keyword>
<evidence type="ECO:0000313" key="5">
    <source>
        <dbReference type="EMBL" id="MBW13248.1"/>
    </source>
</evidence>
<organism evidence="5">
    <name type="scientific">Melanaphis sacchari</name>
    <dbReference type="NCBI Taxonomy" id="742174"/>
    <lineage>
        <taxon>Eukaryota</taxon>
        <taxon>Metazoa</taxon>
        <taxon>Ecdysozoa</taxon>
        <taxon>Arthropoda</taxon>
        <taxon>Hexapoda</taxon>
        <taxon>Insecta</taxon>
        <taxon>Pterygota</taxon>
        <taxon>Neoptera</taxon>
        <taxon>Paraneoptera</taxon>
        <taxon>Hemiptera</taxon>
        <taxon>Sternorrhyncha</taxon>
        <taxon>Aphidomorpha</taxon>
        <taxon>Aphidoidea</taxon>
        <taxon>Aphididae</taxon>
        <taxon>Aphidini</taxon>
        <taxon>Melanaphis</taxon>
    </lineage>
</organism>
<evidence type="ECO:0000256" key="2">
    <source>
        <dbReference type="ARBA" id="ARBA00046328"/>
    </source>
</evidence>
<dbReference type="PANTHER" id="PTHR46551">
    <property type="entry name" value="SAP DOMAIN-CONTAINING RIBONUCLEOPROTEIN"/>
    <property type="match status" value="1"/>
</dbReference>
<dbReference type="InterPro" id="IPR036361">
    <property type="entry name" value="SAP_dom_sf"/>
</dbReference>
<protein>
    <submittedName>
        <fullName evidence="5">SAP domain-containing ribonucleoprotein</fullName>
    </submittedName>
</protein>
<evidence type="ECO:0000256" key="3">
    <source>
        <dbReference type="SAM" id="MobiDB-lite"/>
    </source>
</evidence>
<dbReference type="GO" id="GO:1990904">
    <property type="term" value="C:ribonucleoprotein complex"/>
    <property type="evidence" value="ECO:0007669"/>
    <property type="project" value="UniProtKB-KW"/>
</dbReference>
<dbReference type="GO" id="GO:0005634">
    <property type="term" value="C:nucleus"/>
    <property type="evidence" value="ECO:0007669"/>
    <property type="project" value="TreeGrafter"/>
</dbReference>
<dbReference type="AlphaFoldDB" id="A0A2H8TIY8"/>
<dbReference type="GO" id="GO:0016973">
    <property type="term" value="P:poly(A)+ mRNA export from nucleus"/>
    <property type="evidence" value="ECO:0007669"/>
    <property type="project" value="TreeGrafter"/>
</dbReference>
<dbReference type="PROSITE" id="PS50800">
    <property type="entry name" value="SAP"/>
    <property type="match status" value="1"/>
</dbReference>
<dbReference type="InterPro" id="IPR003034">
    <property type="entry name" value="SAP_dom"/>
</dbReference>
<dbReference type="InterPro" id="IPR052240">
    <property type="entry name" value="SAP_domain_ribonucleoprotein"/>
</dbReference>